<dbReference type="SUPFAM" id="SSF52833">
    <property type="entry name" value="Thioredoxin-like"/>
    <property type="match status" value="1"/>
</dbReference>
<evidence type="ECO:0000259" key="3">
    <source>
        <dbReference type="Pfam" id="PF13098"/>
    </source>
</evidence>
<feature type="domain" description="Thioredoxin-like fold" evidence="3">
    <location>
        <begin position="134"/>
        <end position="249"/>
    </location>
</feature>
<dbReference type="InterPro" id="IPR009094">
    <property type="entry name" value="DiS-bond_isomerase_DsbC/G_N_sf"/>
</dbReference>
<protein>
    <submittedName>
        <fullName evidence="4">Thiol:disulfide interchange protein DsbC</fullName>
    </submittedName>
</protein>
<feature type="coiled-coil region" evidence="1">
    <location>
        <begin position="181"/>
        <end position="208"/>
    </location>
</feature>
<name>A0A1G7DIN9_9BACT</name>
<organism evidence="4 5">
    <name type="scientific">Desulfuromonas thiophila</name>
    <dbReference type="NCBI Taxonomy" id="57664"/>
    <lineage>
        <taxon>Bacteria</taxon>
        <taxon>Pseudomonadati</taxon>
        <taxon>Thermodesulfobacteriota</taxon>
        <taxon>Desulfuromonadia</taxon>
        <taxon>Desulfuromonadales</taxon>
        <taxon>Desulfuromonadaceae</taxon>
        <taxon>Desulfuromonas</taxon>
    </lineage>
</organism>
<keyword evidence="1" id="KW-0175">Coiled coil</keyword>
<evidence type="ECO:0000256" key="1">
    <source>
        <dbReference type="SAM" id="Coils"/>
    </source>
</evidence>
<evidence type="ECO:0000313" key="4">
    <source>
        <dbReference type="EMBL" id="SDE51437.1"/>
    </source>
</evidence>
<gene>
    <name evidence="4" type="ORF">SAMN05661003_11412</name>
</gene>
<dbReference type="PANTHER" id="PTHR35272">
    <property type="entry name" value="THIOL:DISULFIDE INTERCHANGE PROTEIN DSBC-RELATED"/>
    <property type="match status" value="1"/>
</dbReference>
<feature type="signal peptide" evidence="2">
    <location>
        <begin position="1"/>
        <end position="26"/>
    </location>
</feature>
<dbReference type="PANTHER" id="PTHR35272:SF3">
    <property type="entry name" value="THIOL:DISULFIDE INTERCHANGE PROTEIN DSBC"/>
    <property type="match status" value="1"/>
</dbReference>
<dbReference type="OrthoDB" id="9800545at2"/>
<dbReference type="AlphaFoldDB" id="A0A1G7DIN9"/>
<reference evidence="5" key="1">
    <citation type="submission" date="2016-10" db="EMBL/GenBank/DDBJ databases">
        <authorList>
            <person name="Varghese N."/>
            <person name="Submissions S."/>
        </authorList>
    </citation>
    <scope>NUCLEOTIDE SEQUENCE [LARGE SCALE GENOMIC DNA]</scope>
    <source>
        <strain evidence="5">DSM 8987</strain>
    </source>
</reference>
<dbReference type="RefSeq" id="WP_092079547.1">
    <property type="nucleotide sequence ID" value="NZ_FNAQ01000014.1"/>
</dbReference>
<dbReference type="InterPro" id="IPR012336">
    <property type="entry name" value="Thioredoxin-like_fold"/>
</dbReference>
<dbReference type="Proteomes" id="UP000243205">
    <property type="component" value="Unassembled WGS sequence"/>
</dbReference>
<proteinExistence type="predicted"/>
<feature type="chain" id="PRO_5017475163" evidence="2">
    <location>
        <begin position="27"/>
        <end position="256"/>
    </location>
</feature>
<dbReference type="Gene3D" id="3.10.450.70">
    <property type="entry name" value="Disulphide bond isomerase, DsbC/G, N-terminal"/>
    <property type="match status" value="1"/>
</dbReference>
<dbReference type="STRING" id="57664.SAMN05661003_11412"/>
<accession>A0A1G7DIN9</accession>
<keyword evidence="5" id="KW-1185">Reference proteome</keyword>
<dbReference type="InterPro" id="IPR051470">
    <property type="entry name" value="Thiol:disulfide_interchange"/>
</dbReference>
<sequence length="256" mass="27768">MPIAKRNCWRLALIAALLTLATPAVLLGFGDQGCGAGACTDCHSLTPQQAKALLPSGVDQIHRVVPAEVGGLWQVEGESQGQRFTVWVDFSGRYLIAGNIIRLKDGADISKRVELAELQALPAVRLGAAEAPVVVEVLTDVHCQHCRTLHQQMQQVVQQRPEVAFRIHLLPLMMTSAEAAALQQANSLEALERAYRQEEMELPSADTAAVEALKDYARRWQLRGTPVLVLPDGLVLSGARPAARLIEALQPFLPAP</sequence>
<dbReference type="Gene3D" id="3.40.30.10">
    <property type="entry name" value="Glutaredoxin"/>
    <property type="match status" value="1"/>
</dbReference>
<dbReference type="EMBL" id="FNAQ01000014">
    <property type="protein sequence ID" value="SDE51437.1"/>
    <property type="molecule type" value="Genomic_DNA"/>
</dbReference>
<evidence type="ECO:0000313" key="5">
    <source>
        <dbReference type="Proteomes" id="UP000243205"/>
    </source>
</evidence>
<dbReference type="InterPro" id="IPR036249">
    <property type="entry name" value="Thioredoxin-like_sf"/>
</dbReference>
<dbReference type="Pfam" id="PF13098">
    <property type="entry name" value="Thioredoxin_2"/>
    <property type="match status" value="1"/>
</dbReference>
<keyword evidence="2" id="KW-0732">Signal</keyword>
<dbReference type="GO" id="GO:0042597">
    <property type="term" value="C:periplasmic space"/>
    <property type="evidence" value="ECO:0007669"/>
    <property type="project" value="InterPro"/>
</dbReference>
<evidence type="ECO:0000256" key="2">
    <source>
        <dbReference type="SAM" id="SignalP"/>
    </source>
</evidence>